<dbReference type="KEGG" id="bcw:Q7M_1527"/>
<dbReference type="Pfam" id="PF07032">
    <property type="entry name" value="DUF1322"/>
    <property type="match status" value="1"/>
</dbReference>
<proteinExistence type="predicted"/>
<sequence>MKQQEHEDFIKIFNDRKNKYAKLINDIQQNKYFFPVIMGICSLNEVKNLNYEQLMEVNAISELKLEKQVLELTLGKSTL</sequence>
<keyword evidence="1" id="KW-0614">Plasmid</keyword>
<organism evidence="1 2">
    <name type="scientific">Borrelia crocidurae (strain Achema)</name>
    <dbReference type="NCBI Taxonomy" id="1155096"/>
    <lineage>
        <taxon>Bacteria</taxon>
        <taxon>Pseudomonadati</taxon>
        <taxon>Spirochaetota</taxon>
        <taxon>Spirochaetia</taxon>
        <taxon>Spirochaetales</taxon>
        <taxon>Borreliaceae</taxon>
        <taxon>Borrelia</taxon>
    </lineage>
</organism>
<evidence type="ECO:0000313" key="2">
    <source>
        <dbReference type="Proteomes" id="UP000005212"/>
    </source>
</evidence>
<dbReference type="EMBL" id="CP003428">
    <property type="protein sequence ID" value="AFI31670.1"/>
    <property type="molecule type" value="Genomic_DNA"/>
</dbReference>
<dbReference type="PATRIC" id="fig|1155096.3.peg.911"/>
<gene>
    <name evidence="1" type="ordered locus">Q7M_1527</name>
</gene>
<reference evidence="2" key="2">
    <citation type="submission" date="2012-03" db="EMBL/GenBank/DDBJ databases">
        <title>Complete genome sequence of Borrelia crocidurae.</title>
        <authorList>
            <person name="Elbir H."/>
            <person name="Gimenez G."/>
            <person name="Robert C."/>
            <person name="Raoult D."/>
            <person name="Drancourt M."/>
        </authorList>
    </citation>
    <scope>NUCLEOTIDE SEQUENCE [LARGE SCALE GENOMIC DNA]</scope>
    <source>
        <strain evidence="2">Achema</strain>
        <plasmid evidence="2">unnamed2</plasmid>
    </source>
</reference>
<dbReference type="HOGENOM" id="CLU_197332_0_0_12"/>
<evidence type="ECO:0000313" key="1">
    <source>
        <dbReference type="EMBL" id="AFI31670.1"/>
    </source>
</evidence>
<dbReference type="Proteomes" id="UP000005212">
    <property type="component" value="Plasmid unnamed2"/>
</dbReference>
<dbReference type="AlphaFoldDB" id="I0FDW4"/>
<dbReference type="RefSeq" id="WP_014683065.1">
    <property type="nucleotide sequence ID" value="NC_017774.1"/>
</dbReference>
<dbReference type="InterPro" id="IPR009753">
    <property type="entry name" value="DUF1322"/>
</dbReference>
<protein>
    <submittedName>
        <fullName evidence="1">Uncharacterized protein</fullName>
    </submittedName>
</protein>
<accession>I0FDW4</accession>
<reference evidence="1 2" key="1">
    <citation type="journal article" date="2012" name="J. Bacteriol.">
        <title>Complete Genome Sequence of Borrelia crocidurae.</title>
        <authorList>
            <person name="Elbir H."/>
            <person name="Gimenez G."/>
            <person name="Robert C."/>
            <person name="Bergstrom S."/>
            <person name="Cutler S."/>
            <person name="Raoult D."/>
            <person name="Drancourt M."/>
        </authorList>
    </citation>
    <scope>NUCLEOTIDE SEQUENCE [LARGE SCALE GENOMIC DNA]</scope>
    <source>
        <strain evidence="1 2">Achema</strain>
        <plasmid evidence="2">unnamed2</plasmid>
    </source>
</reference>
<geneLocation type="plasmid" evidence="2">
    <name>unnamed2</name>
</geneLocation>
<name>I0FDW4_BORCA</name>